<dbReference type="InterPro" id="IPR014729">
    <property type="entry name" value="Rossmann-like_a/b/a_fold"/>
</dbReference>
<gene>
    <name evidence="11" type="ORF">LCGC14_2185900</name>
</gene>
<dbReference type="InterPro" id="IPR015864">
    <property type="entry name" value="FAD_synthase"/>
</dbReference>
<dbReference type="GO" id="GO:0003919">
    <property type="term" value="F:FMN adenylyltransferase activity"/>
    <property type="evidence" value="ECO:0007669"/>
    <property type="project" value="UniProtKB-EC"/>
</dbReference>
<evidence type="ECO:0000259" key="10">
    <source>
        <dbReference type="Pfam" id="PF06574"/>
    </source>
</evidence>
<evidence type="ECO:0000256" key="9">
    <source>
        <dbReference type="ARBA" id="ARBA00022840"/>
    </source>
</evidence>
<dbReference type="SUPFAM" id="SSF52374">
    <property type="entry name" value="Nucleotidylyl transferase"/>
    <property type="match status" value="1"/>
</dbReference>
<reference evidence="11" key="1">
    <citation type="journal article" date="2015" name="Nature">
        <title>Complex archaea that bridge the gap between prokaryotes and eukaryotes.</title>
        <authorList>
            <person name="Spang A."/>
            <person name="Saw J.H."/>
            <person name="Jorgensen S.L."/>
            <person name="Zaremba-Niedzwiedzka K."/>
            <person name="Martijn J."/>
            <person name="Lind A.E."/>
            <person name="van Eijk R."/>
            <person name="Schleper C."/>
            <person name="Guy L."/>
            <person name="Ettema T.J."/>
        </authorList>
    </citation>
    <scope>NUCLEOTIDE SEQUENCE</scope>
</reference>
<comment type="pathway">
    <text evidence="1">Cofactor biosynthesis; FAD biosynthesis; FAD from FMN: step 1/1.</text>
</comment>
<dbReference type="UniPathway" id="UPA00277">
    <property type="reaction ID" value="UER00407"/>
</dbReference>
<dbReference type="AlphaFoldDB" id="A0A0F9E820"/>
<keyword evidence="4" id="KW-0288">FMN</keyword>
<keyword evidence="9" id="KW-0067">ATP-binding</keyword>
<evidence type="ECO:0000256" key="8">
    <source>
        <dbReference type="ARBA" id="ARBA00022827"/>
    </source>
</evidence>
<evidence type="ECO:0000313" key="11">
    <source>
        <dbReference type="EMBL" id="KKL62366.1"/>
    </source>
</evidence>
<accession>A0A0F9E820</accession>
<comment type="caution">
    <text evidence="11">The sequence shown here is derived from an EMBL/GenBank/DDBJ whole genome shotgun (WGS) entry which is preliminary data.</text>
</comment>
<name>A0A0F9E820_9ZZZZ</name>
<keyword evidence="7" id="KW-0547">Nucleotide-binding</keyword>
<keyword evidence="5" id="KW-0808">Transferase</keyword>
<evidence type="ECO:0000256" key="2">
    <source>
        <dbReference type="ARBA" id="ARBA00012393"/>
    </source>
</evidence>
<keyword evidence="8" id="KW-0274">FAD</keyword>
<keyword evidence="3" id="KW-0285">Flavoprotein</keyword>
<dbReference type="Pfam" id="PF06574">
    <property type="entry name" value="FAD_syn"/>
    <property type="match status" value="1"/>
</dbReference>
<dbReference type="Gene3D" id="3.40.50.620">
    <property type="entry name" value="HUPs"/>
    <property type="match status" value="1"/>
</dbReference>
<dbReference type="GO" id="GO:0005524">
    <property type="term" value="F:ATP binding"/>
    <property type="evidence" value="ECO:0007669"/>
    <property type="project" value="UniProtKB-KW"/>
</dbReference>
<evidence type="ECO:0000256" key="5">
    <source>
        <dbReference type="ARBA" id="ARBA00022679"/>
    </source>
</evidence>
<evidence type="ECO:0000256" key="6">
    <source>
        <dbReference type="ARBA" id="ARBA00022695"/>
    </source>
</evidence>
<evidence type="ECO:0000256" key="4">
    <source>
        <dbReference type="ARBA" id="ARBA00022643"/>
    </source>
</evidence>
<feature type="domain" description="FAD synthetase" evidence="10">
    <location>
        <begin position="19"/>
        <end position="82"/>
    </location>
</feature>
<dbReference type="GO" id="GO:0009231">
    <property type="term" value="P:riboflavin biosynthetic process"/>
    <property type="evidence" value="ECO:0007669"/>
    <property type="project" value="InterPro"/>
</dbReference>
<dbReference type="EC" id="2.7.7.2" evidence="2"/>
<keyword evidence="6" id="KW-0548">Nucleotidyltransferase</keyword>
<evidence type="ECO:0000256" key="1">
    <source>
        <dbReference type="ARBA" id="ARBA00004726"/>
    </source>
</evidence>
<dbReference type="EMBL" id="LAZR01028513">
    <property type="protein sequence ID" value="KKL62366.1"/>
    <property type="molecule type" value="Genomic_DNA"/>
</dbReference>
<proteinExistence type="predicted"/>
<organism evidence="11">
    <name type="scientific">marine sediment metagenome</name>
    <dbReference type="NCBI Taxonomy" id="412755"/>
    <lineage>
        <taxon>unclassified sequences</taxon>
        <taxon>metagenomes</taxon>
        <taxon>ecological metagenomes</taxon>
    </lineage>
</organism>
<dbReference type="GO" id="GO:0006747">
    <property type="term" value="P:FAD biosynthetic process"/>
    <property type="evidence" value="ECO:0007669"/>
    <property type="project" value="UniProtKB-UniPathway"/>
</dbReference>
<sequence length="83" mass="9502">MYISERIKRVDRFYGKIGLTIGNFEGHHRGHAEILGSLVNESRKRGLYSAVITFKEHPLKILGGVDPEKLWAPCEKIYSFKKA</sequence>
<protein>
    <recommendedName>
        <fullName evidence="2">FAD synthase</fullName>
        <ecNumber evidence="2">2.7.7.2</ecNumber>
    </recommendedName>
</protein>
<feature type="non-terminal residue" evidence="11">
    <location>
        <position position="83"/>
    </location>
</feature>
<evidence type="ECO:0000256" key="7">
    <source>
        <dbReference type="ARBA" id="ARBA00022741"/>
    </source>
</evidence>
<evidence type="ECO:0000256" key="3">
    <source>
        <dbReference type="ARBA" id="ARBA00022630"/>
    </source>
</evidence>